<keyword evidence="2" id="KW-0808">Transferase</keyword>
<gene>
    <name evidence="2" type="ORF">V3390_06605</name>
</gene>
<dbReference type="Pfam" id="PF14542">
    <property type="entry name" value="Acetyltransf_CG"/>
    <property type="match status" value="1"/>
</dbReference>
<name>A0ABU7V0T9_9GAMM</name>
<dbReference type="SUPFAM" id="SSF55729">
    <property type="entry name" value="Acyl-CoA N-acyltransferases (Nat)"/>
    <property type="match status" value="1"/>
</dbReference>
<dbReference type="RefSeq" id="WP_331688551.1">
    <property type="nucleotide sequence ID" value="NZ_JAZHBN010000001.1"/>
</dbReference>
<accession>A0ABU7V0T9</accession>
<dbReference type="EC" id="2.3.1.-" evidence="2"/>
<dbReference type="Proteomes" id="UP001356170">
    <property type="component" value="Unassembled WGS sequence"/>
</dbReference>
<organism evidence="2 3">
    <name type="scientific">Aquilutibacter rugosus</name>
    <dbReference type="NCBI Taxonomy" id="3115820"/>
    <lineage>
        <taxon>Bacteria</taxon>
        <taxon>Pseudomonadati</taxon>
        <taxon>Pseudomonadota</taxon>
        <taxon>Gammaproteobacteria</taxon>
        <taxon>Lysobacterales</taxon>
        <taxon>Lysobacteraceae</taxon>
        <taxon>Aquilutibacter</taxon>
    </lineage>
</organism>
<comment type="caution">
    <text evidence="2">The sequence shown here is derived from an EMBL/GenBank/DDBJ whole genome shotgun (WGS) entry which is preliminary data.</text>
</comment>
<evidence type="ECO:0000313" key="3">
    <source>
        <dbReference type="Proteomes" id="UP001356170"/>
    </source>
</evidence>
<dbReference type="Gene3D" id="3.40.630.30">
    <property type="match status" value="1"/>
</dbReference>
<evidence type="ECO:0000313" key="2">
    <source>
        <dbReference type="EMBL" id="MEF2155903.1"/>
    </source>
</evidence>
<sequence length="90" mass="9861">MNTIEHRPQESRFVTVVEGIEAELNYTELGGVMHITHTGVPSEIGGRGIAGQLVKSAFEHARSANLKVSPDCTYAEAWIAKHPDYNDLVV</sequence>
<proteinExistence type="predicted"/>
<dbReference type="PANTHER" id="PTHR31435:SF9">
    <property type="entry name" value="PROTEIN NATD1"/>
    <property type="match status" value="1"/>
</dbReference>
<dbReference type="PROSITE" id="PS51729">
    <property type="entry name" value="GNAT_YJDJ"/>
    <property type="match status" value="1"/>
</dbReference>
<dbReference type="InterPro" id="IPR045057">
    <property type="entry name" value="Gcn5-rel_NAT"/>
</dbReference>
<dbReference type="InterPro" id="IPR016181">
    <property type="entry name" value="Acyl_CoA_acyltransferase"/>
</dbReference>
<protein>
    <submittedName>
        <fullName evidence="2">GNAT family N-acetyltransferase</fullName>
        <ecNumber evidence="2">2.3.1.-</ecNumber>
    </submittedName>
</protein>
<evidence type="ECO:0000259" key="1">
    <source>
        <dbReference type="PROSITE" id="PS51729"/>
    </source>
</evidence>
<dbReference type="InterPro" id="IPR031165">
    <property type="entry name" value="GNAT_YJDJ"/>
</dbReference>
<reference evidence="2 3" key="1">
    <citation type="submission" date="2024-01" db="EMBL/GenBank/DDBJ databases">
        <title>Novel species of the genus Luteimonas isolated from rivers.</title>
        <authorList>
            <person name="Lu H."/>
        </authorList>
    </citation>
    <scope>NUCLEOTIDE SEQUENCE [LARGE SCALE GENOMIC DNA]</scope>
    <source>
        <strain evidence="2 3">FXH3W</strain>
    </source>
</reference>
<keyword evidence="2" id="KW-0012">Acyltransferase</keyword>
<dbReference type="EMBL" id="JAZHBO010000002">
    <property type="protein sequence ID" value="MEF2155903.1"/>
    <property type="molecule type" value="Genomic_DNA"/>
</dbReference>
<dbReference type="GO" id="GO:0016746">
    <property type="term" value="F:acyltransferase activity"/>
    <property type="evidence" value="ECO:0007669"/>
    <property type="project" value="UniProtKB-KW"/>
</dbReference>
<feature type="domain" description="N-acetyltransferase" evidence="1">
    <location>
        <begin position="5"/>
        <end position="90"/>
    </location>
</feature>
<dbReference type="PANTHER" id="PTHR31435">
    <property type="entry name" value="PROTEIN NATD1"/>
    <property type="match status" value="1"/>
</dbReference>
<keyword evidence="3" id="KW-1185">Reference proteome</keyword>